<organism evidence="3">
    <name type="scientific">Oryza punctata</name>
    <name type="common">Red rice</name>
    <dbReference type="NCBI Taxonomy" id="4537"/>
    <lineage>
        <taxon>Eukaryota</taxon>
        <taxon>Viridiplantae</taxon>
        <taxon>Streptophyta</taxon>
        <taxon>Embryophyta</taxon>
        <taxon>Tracheophyta</taxon>
        <taxon>Spermatophyta</taxon>
        <taxon>Magnoliopsida</taxon>
        <taxon>Liliopsida</taxon>
        <taxon>Poales</taxon>
        <taxon>Poaceae</taxon>
        <taxon>BOP clade</taxon>
        <taxon>Oryzoideae</taxon>
        <taxon>Oryzeae</taxon>
        <taxon>Oryzinae</taxon>
        <taxon>Oryza</taxon>
    </lineage>
</organism>
<dbReference type="PANTHER" id="PTHR33074">
    <property type="entry name" value="EXPRESSED PROTEIN-RELATED"/>
    <property type="match status" value="1"/>
</dbReference>
<accession>A0A0E0K763</accession>
<keyword evidence="4" id="KW-1185">Reference proteome</keyword>
<evidence type="ECO:0000259" key="2">
    <source>
        <dbReference type="Pfam" id="PF07762"/>
    </source>
</evidence>
<proteinExistence type="predicted"/>
<dbReference type="Pfam" id="PF07762">
    <property type="entry name" value="DUF1618"/>
    <property type="match status" value="1"/>
</dbReference>
<dbReference type="EnsemblPlants" id="OPUNC02G35240.1">
    <property type="protein sequence ID" value="OPUNC02G35240.1"/>
    <property type="gene ID" value="OPUNC02G35240"/>
</dbReference>
<evidence type="ECO:0000256" key="1">
    <source>
        <dbReference type="SAM" id="MobiDB-lite"/>
    </source>
</evidence>
<reference evidence="3" key="1">
    <citation type="submission" date="2015-04" db="UniProtKB">
        <authorList>
            <consortium name="EnsemblPlants"/>
        </authorList>
    </citation>
    <scope>IDENTIFICATION</scope>
</reference>
<sequence>MAWNLEGDPVRDDQQGLGSTCAAVGSSRTAERPPPPNTNLRVPHPNDELHRGIKSYDYFVYSLRLLLNPRVFPFRNEEVVIVRCSGGTRYVIAGLIPTINHPMDFKLRRFDSDAGRWKSRRLLLIPDTASEVLFHCTTKVITLGGAIGWRDPVVRVCDDMLDEHPVLPDLLLPKPARRNWKSFCRGPPHYYRDITVVVQDSAPSCIEYVETVTRHLDDGG</sequence>
<dbReference type="AlphaFoldDB" id="A0A0E0K763"/>
<dbReference type="InterPro" id="IPR011676">
    <property type="entry name" value="DUF1618"/>
</dbReference>
<dbReference type="HOGENOM" id="CLU_1257858_0_0_1"/>
<feature type="region of interest" description="Disordered" evidence="1">
    <location>
        <begin position="1"/>
        <end position="46"/>
    </location>
</feature>
<evidence type="ECO:0000313" key="3">
    <source>
        <dbReference type="EnsemblPlants" id="OPUNC02G35240.1"/>
    </source>
</evidence>
<dbReference type="PANTHER" id="PTHR33074:SF63">
    <property type="entry name" value="OS02G0113300 PROTEIN"/>
    <property type="match status" value="1"/>
</dbReference>
<dbReference type="Gene3D" id="1.10.260.200">
    <property type="match status" value="1"/>
</dbReference>
<dbReference type="Gramene" id="OPUNC02G35240.1">
    <property type="protein sequence ID" value="OPUNC02G35240.1"/>
    <property type="gene ID" value="OPUNC02G35240"/>
</dbReference>
<feature type="domain" description="DUF1618" evidence="2">
    <location>
        <begin position="156"/>
        <end position="212"/>
    </location>
</feature>
<dbReference type="Proteomes" id="UP000026962">
    <property type="component" value="Chromosome 2"/>
</dbReference>
<reference evidence="3" key="2">
    <citation type="submission" date="2018-05" db="EMBL/GenBank/DDBJ databases">
        <title>OpunRS2 (Oryza punctata Reference Sequence Version 2).</title>
        <authorList>
            <person name="Zhang J."/>
            <person name="Kudrna D."/>
            <person name="Lee S."/>
            <person name="Talag J."/>
            <person name="Welchert J."/>
            <person name="Wing R.A."/>
        </authorList>
    </citation>
    <scope>NUCLEOTIDE SEQUENCE [LARGE SCALE GENOMIC DNA]</scope>
</reference>
<protein>
    <recommendedName>
        <fullName evidence="2">DUF1618 domain-containing protein</fullName>
    </recommendedName>
</protein>
<evidence type="ECO:0000313" key="4">
    <source>
        <dbReference type="Proteomes" id="UP000026962"/>
    </source>
</evidence>
<name>A0A0E0K763_ORYPU</name>